<proteinExistence type="predicted"/>
<accession>A0A814MND4</accession>
<dbReference type="EMBL" id="CAJNOC010006578">
    <property type="protein sequence ID" value="CAF1081009.1"/>
    <property type="molecule type" value="Genomic_DNA"/>
</dbReference>
<evidence type="ECO:0000313" key="2">
    <source>
        <dbReference type="Proteomes" id="UP000663879"/>
    </source>
</evidence>
<dbReference type="Proteomes" id="UP000663879">
    <property type="component" value="Unassembled WGS sequence"/>
</dbReference>
<evidence type="ECO:0000313" key="1">
    <source>
        <dbReference type="EMBL" id="CAF1081009.1"/>
    </source>
</evidence>
<sequence>LDEKLIDSWQGELELEGDKIDKTNRMRYFRAELNNKNTNPDDHFTKRRSKAFAAMFKLKSFGTLNNKMHPNMRAQL</sequence>
<keyword evidence="2" id="KW-1185">Reference proteome</keyword>
<feature type="non-terminal residue" evidence="1">
    <location>
        <position position="1"/>
    </location>
</feature>
<reference evidence="1" key="1">
    <citation type="submission" date="2021-02" db="EMBL/GenBank/DDBJ databases">
        <authorList>
            <person name="Nowell W R."/>
        </authorList>
    </citation>
    <scope>NUCLEOTIDE SEQUENCE</scope>
    <source>
        <strain evidence="1">Ploen Becks lab</strain>
    </source>
</reference>
<comment type="caution">
    <text evidence="1">The sequence shown here is derived from an EMBL/GenBank/DDBJ whole genome shotgun (WGS) entry which is preliminary data.</text>
</comment>
<protein>
    <submittedName>
        <fullName evidence="1">Uncharacterized protein</fullName>
    </submittedName>
</protein>
<gene>
    <name evidence="1" type="ORF">OXX778_LOCUS20193</name>
</gene>
<dbReference type="AlphaFoldDB" id="A0A814MND4"/>
<name>A0A814MND4_9BILA</name>
<organism evidence="1 2">
    <name type="scientific">Brachionus calyciflorus</name>
    <dbReference type="NCBI Taxonomy" id="104777"/>
    <lineage>
        <taxon>Eukaryota</taxon>
        <taxon>Metazoa</taxon>
        <taxon>Spiralia</taxon>
        <taxon>Gnathifera</taxon>
        <taxon>Rotifera</taxon>
        <taxon>Eurotatoria</taxon>
        <taxon>Monogononta</taxon>
        <taxon>Pseudotrocha</taxon>
        <taxon>Ploima</taxon>
        <taxon>Brachionidae</taxon>
        <taxon>Brachionus</taxon>
    </lineage>
</organism>